<name>A0A976A6G6_9BURK</name>
<evidence type="ECO:0000313" key="2">
    <source>
        <dbReference type="Proteomes" id="UP000256297"/>
    </source>
</evidence>
<sequence>MSWSFVYVSIRLYLIISRSY</sequence>
<dbReference type="EMBL" id="OFSP01000037">
    <property type="protein sequence ID" value="SOY64171.1"/>
    <property type="molecule type" value="Genomic_DNA"/>
</dbReference>
<reference evidence="1 2" key="1">
    <citation type="submission" date="2018-01" db="EMBL/GenBank/DDBJ databases">
        <authorList>
            <person name="Clerissi C."/>
        </authorList>
    </citation>
    <scope>NUCLEOTIDE SEQUENCE [LARGE SCALE GENOMIC DNA]</scope>
    <source>
        <strain evidence="1">Cupriavidus taiwanensis STM 3521</strain>
    </source>
</reference>
<dbReference type="Proteomes" id="UP000256297">
    <property type="component" value="Chromosome CBM2589_a"/>
</dbReference>
<accession>A0A976A6G6</accession>
<proteinExistence type="predicted"/>
<evidence type="ECO:0000313" key="1">
    <source>
        <dbReference type="EMBL" id="SOY64171.1"/>
    </source>
</evidence>
<comment type="caution">
    <text evidence="1">The sequence shown here is derived from an EMBL/GenBank/DDBJ whole genome shotgun (WGS) entry which is preliminary data.</text>
</comment>
<gene>
    <name evidence="1" type="ORF">CBM2589_A70287</name>
</gene>
<organism evidence="1 2">
    <name type="scientific">Cupriavidus taiwanensis</name>
    <dbReference type="NCBI Taxonomy" id="164546"/>
    <lineage>
        <taxon>Bacteria</taxon>
        <taxon>Pseudomonadati</taxon>
        <taxon>Pseudomonadota</taxon>
        <taxon>Betaproteobacteria</taxon>
        <taxon>Burkholderiales</taxon>
        <taxon>Burkholderiaceae</taxon>
        <taxon>Cupriavidus</taxon>
    </lineage>
</organism>
<dbReference type="AlphaFoldDB" id="A0A976A6G6"/>
<protein>
    <submittedName>
        <fullName evidence="1">Uncharacterized protein</fullName>
    </submittedName>
</protein>